<dbReference type="PANTHER" id="PTHR32361:SF9">
    <property type="entry name" value="FERRIC REDUCTASE TRANSMEMBRANE COMPONENT 3-RELATED"/>
    <property type="match status" value="1"/>
</dbReference>
<dbReference type="AlphaFoldDB" id="A0A9P6VFD4"/>
<evidence type="ECO:0000256" key="1">
    <source>
        <dbReference type="ARBA" id="ARBA00004651"/>
    </source>
</evidence>
<evidence type="ECO:0000313" key="16">
    <source>
        <dbReference type="EMBL" id="KAG0646807.1"/>
    </source>
</evidence>
<dbReference type="InterPro" id="IPR039261">
    <property type="entry name" value="FNR_nucleotide-bd"/>
</dbReference>
<dbReference type="Pfam" id="PF01794">
    <property type="entry name" value="Ferric_reduct"/>
    <property type="match status" value="1"/>
</dbReference>
<dbReference type="InterPro" id="IPR013121">
    <property type="entry name" value="Fe_red_NAD-bd_6"/>
</dbReference>
<evidence type="ECO:0000256" key="9">
    <source>
        <dbReference type="ARBA" id="ARBA00023002"/>
    </source>
</evidence>
<dbReference type="Proteomes" id="UP000785200">
    <property type="component" value="Unassembled WGS sequence"/>
</dbReference>
<comment type="similarity">
    <text evidence="2">Belongs to the ferric reductase (FRE) family.</text>
</comment>
<dbReference type="Pfam" id="PF08030">
    <property type="entry name" value="NAD_binding_6"/>
    <property type="match status" value="1"/>
</dbReference>
<comment type="subcellular location">
    <subcellularLocation>
        <location evidence="1">Cell membrane</location>
        <topology evidence="1">Multi-pass membrane protein</topology>
    </subcellularLocation>
</comment>
<dbReference type="InterPro" id="IPR017927">
    <property type="entry name" value="FAD-bd_FR_type"/>
</dbReference>
<dbReference type="SFLD" id="SFLDG01168">
    <property type="entry name" value="Ferric_reductase_subgroup_(FRE"/>
    <property type="match status" value="1"/>
</dbReference>
<dbReference type="SUPFAM" id="SSF63380">
    <property type="entry name" value="Riboflavin synthase domain-like"/>
    <property type="match status" value="1"/>
</dbReference>
<feature type="transmembrane region" description="Helical" evidence="14">
    <location>
        <begin position="181"/>
        <end position="199"/>
    </location>
</feature>
<protein>
    <recommendedName>
        <fullName evidence="3">ferric-chelate reductase (NADPH)</fullName>
        <ecNumber evidence="3">1.16.1.9</ecNumber>
    </recommendedName>
</protein>
<dbReference type="CDD" id="cd06186">
    <property type="entry name" value="NOX_Duox_like_FAD_NADP"/>
    <property type="match status" value="1"/>
</dbReference>
<evidence type="ECO:0000256" key="12">
    <source>
        <dbReference type="ARBA" id="ARBA00023180"/>
    </source>
</evidence>
<keyword evidence="5" id="KW-1003">Cell membrane</keyword>
<evidence type="ECO:0000256" key="14">
    <source>
        <dbReference type="SAM" id="Phobius"/>
    </source>
</evidence>
<keyword evidence="4" id="KW-0813">Transport</keyword>
<evidence type="ECO:0000256" key="11">
    <source>
        <dbReference type="ARBA" id="ARBA00023136"/>
    </source>
</evidence>
<dbReference type="InterPro" id="IPR013130">
    <property type="entry name" value="Fe3_Rdtase_TM_dom"/>
</dbReference>
<keyword evidence="12" id="KW-0325">Glycoprotein</keyword>
<dbReference type="OrthoDB" id="10006946at2759"/>
<feature type="transmembrane region" description="Helical" evidence="14">
    <location>
        <begin position="245"/>
        <end position="262"/>
    </location>
</feature>
<dbReference type="InterPro" id="IPR051410">
    <property type="entry name" value="Ferric/Cupric_Reductase"/>
</dbReference>
<sequence length="482" mass="53944">MPSTSPVISDNFSLVQGRAQNRRRMPTTMTEAAAKAKAARRALQQLNNQRVPLYFTVAIAGLVMMFIILRWTRITLDRHASRPNISTTTRAANGLFRKFRYLLNRPARGFTSVGHLVLVLAYLAINIALTVTNIDWSSLIGIAKRCGWMAITNTAFITFLALKNTPLAYLITCSHERLNQLHQIGGYTTVTYVFLHLILMCETFNQEHFIEILLEVPQIHAIVAASAILVILVTAITVRKLSYELFYLTHITMFMLFVINVGFHRPDFALKTIIITIFTACLWSSDRILRLCRILWYIYQNKATITPLPNGGTRIVLRRSPSRASPGTHCFLWIPRIRLGETHPFTIVSATPHSLELVVTAYDGFTKDLHKHAMLHPGASLRASIDGPYGAIPEFSNTTDKVILIAGGSGASFTFGVALDMIKKLGNSSKTTIDFIWAVKTQESLSWFAKELSELQGSPLVTTLLHRLAESTIPHFTDTSFL</sequence>
<dbReference type="EC" id="1.16.1.9" evidence="3"/>
<dbReference type="InterPro" id="IPR013112">
    <property type="entry name" value="FAD-bd_8"/>
</dbReference>
<dbReference type="GO" id="GO:0005886">
    <property type="term" value="C:plasma membrane"/>
    <property type="evidence" value="ECO:0007669"/>
    <property type="project" value="UniProtKB-SubCell"/>
</dbReference>
<evidence type="ECO:0000313" key="17">
    <source>
        <dbReference type="Proteomes" id="UP000785200"/>
    </source>
</evidence>
<keyword evidence="11 14" id="KW-0472">Membrane</keyword>
<organism evidence="16 17">
    <name type="scientific">Hyphodiscus hymeniophilus</name>
    <dbReference type="NCBI Taxonomy" id="353542"/>
    <lineage>
        <taxon>Eukaryota</taxon>
        <taxon>Fungi</taxon>
        <taxon>Dikarya</taxon>
        <taxon>Ascomycota</taxon>
        <taxon>Pezizomycotina</taxon>
        <taxon>Leotiomycetes</taxon>
        <taxon>Helotiales</taxon>
        <taxon>Hyphodiscaceae</taxon>
        <taxon>Hyphodiscus</taxon>
    </lineage>
</organism>
<dbReference type="PANTHER" id="PTHR32361">
    <property type="entry name" value="FERRIC/CUPRIC REDUCTASE TRANSMEMBRANE COMPONENT"/>
    <property type="match status" value="1"/>
</dbReference>
<feature type="transmembrane region" description="Helical" evidence="14">
    <location>
        <begin position="53"/>
        <end position="72"/>
    </location>
</feature>
<evidence type="ECO:0000256" key="5">
    <source>
        <dbReference type="ARBA" id="ARBA00022475"/>
    </source>
</evidence>
<name>A0A9P6VFD4_9HELO</name>
<dbReference type="Gene3D" id="3.40.50.80">
    <property type="entry name" value="Nucleotide-binding domain of ferredoxin-NADP reductase (FNR) module"/>
    <property type="match status" value="1"/>
</dbReference>
<keyword evidence="9" id="KW-0560">Oxidoreductase</keyword>
<keyword evidence="7" id="KW-0249">Electron transport</keyword>
<dbReference type="GO" id="GO:0052851">
    <property type="term" value="F:ferric-chelate reductase (NADPH) activity"/>
    <property type="evidence" value="ECO:0007669"/>
    <property type="project" value="UniProtKB-EC"/>
</dbReference>
<evidence type="ECO:0000256" key="8">
    <source>
        <dbReference type="ARBA" id="ARBA00022989"/>
    </source>
</evidence>
<comment type="caution">
    <text evidence="16">The sequence shown here is derived from an EMBL/GenBank/DDBJ whole genome shotgun (WGS) entry which is preliminary data.</text>
</comment>
<comment type="catalytic activity">
    <reaction evidence="13">
        <text>2 a Fe(II)-siderophore + NADP(+) + H(+) = 2 a Fe(III)-siderophore + NADPH</text>
        <dbReference type="Rhea" id="RHEA:28795"/>
        <dbReference type="Rhea" id="RHEA-COMP:11342"/>
        <dbReference type="Rhea" id="RHEA-COMP:11344"/>
        <dbReference type="ChEBI" id="CHEBI:15378"/>
        <dbReference type="ChEBI" id="CHEBI:29033"/>
        <dbReference type="ChEBI" id="CHEBI:29034"/>
        <dbReference type="ChEBI" id="CHEBI:57783"/>
        <dbReference type="ChEBI" id="CHEBI:58349"/>
        <dbReference type="EC" id="1.16.1.9"/>
    </reaction>
</comment>
<reference evidence="16" key="1">
    <citation type="submission" date="2019-07" db="EMBL/GenBank/DDBJ databases">
        <title>Hyphodiscus hymeniophilus genome sequencing and assembly.</title>
        <authorList>
            <person name="Kramer G."/>
            <person name="Nodwell J."/>
        </authorList>
    </citation>
    <scope>NUCLEOTIDE SEQUENCE</scope>
    <source>
        <strain evidence="16">ATCC 34498</strain>
    </source>
</reference>
<feature type="domain" description="FAD-binding FR-type" evidence="15">
    <location>
        <begin position="281"/>
        <end position="395"/>
    </location>
</feature>
<evidence type="ECO:0000256" key="2">
    <source>
        <dbReference type="ARBA" id="ARBA00006278"/>
    </source>
</evidence>
<dbReference type="GO" id="GO:0006879">
    <property type="term" value="P:intracellular iron ion homeostasis"/>
    <property type="evidence" value="ECO:0007669"/>
    <property type="project" value="TreeGrafter"/>
</dbReference>
<dbReference type="GO" id="GO:0015677">
    <property type="term" value="P:copper ion import"/>
    <property type="evidence" value="ECO:0007669"/>
    <property type="project" value="TreeGrafter"/>
</dbReference>
<gene>
    <name evidence="16" type="ORF">D0Z07_6107</name>
</gene>
<dbReference type="PROSITE" id="PS51384">
    <property type="entry name" value="FAD_FR"/>
    <property type="match status" value="1"/>
</dbReference>
<keyword evidence="17" id="KW-1185">Reference proteome</keyword>
<evidence type="ECO:0000256" key="4">
    <source>
        <dbReference type="ARBA" id="ARBA00022448"/>
    </source>
</evidence>
<evidence type="ECO:0000256" key="13">
    <source>
        <dbReference type="ARBA" id="ARBA00048483"/>
    </source>
</evidence>
<evidence type="ECO:0000256" key="3">
    <source>
        <dbReference type="ARBA" id="ARBA00012668"/>
    </source>
</evidence>
<dbReference type="EMBL" id="VNKQ01000014">
    <property type="protein sequence ID" value="KAG0646807.1"/>
    <property type="molecule type" value="Genomic_DNA"/>
</dbReference>
<keyword evidence="10" id="KW-0406">Ion transport</keyword>
<keyword evidence="8 14" id="KW-1133">Transmembrane helix</keyword>
<evidence type="ECO:0000256" key="7">
    <source>
        <dbReference type="ARBA" id="ARBA00022982"/>
    </source>
</evidence>
<proteinExistence type="inferred from homology"/>
<dbReference type="InterPro" id="IPR017938">
    <property type="entry name" value="Riboflavin_synthase-like_b-brl"/>
</dbReference>
<evidence type="ECO:0000256" key="10">
    <source>
        <dbReference type="ARBA" id="ARBA00023065"/>
    </source>
</evidence>
<feature type="transmembrane region" description="Helical" evidence="14">
    <location>
        <begin position="219"/>
        <end position="238"/>
    </location>
</feature>
<accession>A0A9P6VFD4</accession>
<dbReference type="SUPFAM" id="SSF52343">
    <property type="entry name" value="Ferredoxin reductase-like, C-terminal NADP-linked domain"/>
    <property type="match status" value="1"/>
</dbReference>
<evidence type="ECO:0000256" key="6">
    <source>
        <dbReference type="ARBA" id="ARBA00022692"/>
    </source>
</evidence>
<feature type="transmembrane region" description="Helical" evidence="14">
    <location>
        <begin position="148"/>
        <end position="169"/>
    </location>
</feature>
<evidence type="ECO:0000259" key="15">
    <source>
        <dbReference type="PROSITE" id="PS51384"/>
    </source>
</evidence>
<keyword evidence="6 14" id="KW-0812">Transmembrane</keyword>
<dbReference type="GO" id="GO:0006826">
    <property type="term" value="P:iron ion transport"/>
    <property type="evidence" value="ECO:0007669"/>
    <property type="project" value="UniProtKB-ARBA"/>
</dbReference>
<dbReference type="SFLD" id="SFLDS00052">
    <property type="entry name" value="Ferric_Reductase_Domain"/>
    <property type="match status" value="1"/>
</dbReference>
<feature type="transmembrane region" description="Helical" evidence="14">
    <location>
        <begin position="107"/>
        <end position="128"/>
    </location>
</feature>
<dbReference type="Pfam" id="PF08022">
    <property type="entry name" value="FAD_binding_8"/>
    <property type="match status" value="1"/>
</dbReference>